<organism evidence="2">
    <name type="scientific">Diabrotica virgifera virgifera</name>
    <name type="common">western corn rootworm</name>
    <dbReference type="NCBI Taxonomy" id="50390"/>
    <lineage>
        <taxon>Eukaryota</taxon>
        <taxon>Metazoa</taxon>
        <taxon>Ecdysozoa</taxon>
        <taxon>Arthropoda</taxon>
        <taxon>Hexapoda</taxon>
        <taxon>Insecta</taxon>
        <taxon>Pterygota</taxon>
        <taxon>Neoptera</taxon>
        <taxon>Endopterygota</taxon>
        <taxon>Coleoptera</taxon>
        <taxon>Polyphaga</taxon>
        <taxon>Cucujiformia</taxon>
        <taxon>Chrysomeloidea</taxon>
        <taxon>Chrysomelidae</taxon>
        <taxon>Galerucinae</taxon>
        <taxon>Diabroticina</taxon>
        <taxon>Diabroticites</taxon>
        <taxon>Diabrotica</taxon>
    </lineage>
</organism>
<protein>
    <submittedName>
        <fullName evidence="2">Uncharacterized protein LOC114334186</fullName>
    </submittedName>
</protein>
<dbReference type="InterPro" id="IPR011009">
    <property type="entry name" value="Kinase-like_dom_sf"/>
</dbReference>
<evidence type="ECO:0000259" key="1">
    <source>
        <dbReference type="SMART" id="SM00587"/>
    </source>
</evidence>
<proteinExistence type="predicted"/>
<name>A0A6P7G4W8_DIAVI</name>
<dbReference type="SUPFAM" id="SSF56112">
    <property type="entry name" value="Protein kinase-like (PK-like)"/>
    <property type="match status" value="1"/>
</dbReference>
<dbReference type="InterPro" id="IPR004119">
    <property type="entry name" value="EcKL"/>
</dbReference>
<dbReference type="PANTHER" id="PTHR11012">
    <property type="entry name" value="PROTEIN KINASE-LIKE DOMAIN-CONTAINING"/>
    <property type="match status" value="1"/>
</dbReference>
<gene>
    <name evidence="2" type="primary">LOC114334186</name>
</gene>
<sequence>MSCTQIKQLETLLSKQLVKKTIKNVNISRLTAPGENFGSIMYKLDIVLNNNDNGTEEILRAVAKTLPETEFWRQIFNIQVTYTSEMAFYEVVLPTFQEFQRSLGIDNVIDSFAECLAVRKNLLDNSDVIDDDAVIVLENLISKGYNNIDRLKGFDLNTSKIVLKDIAHLHAVALALKLIDPKMFEERVKKYCHVYDPPKENSENNVLVAVVGENEECRQYLSRIHGWGKIPKSAPREPFATVVHEDLWTNNTMQKFENGQPVGNKLVDLQIYEYGSPAADVFFFIFSSIPLEVLEPHLDDLLHFYHESLTSFLKKHKCHLEFSYDQFLEEMESVSAYEFGHALLFHLVAVNGKKGGHESSDGMPSVDKYLECLSQPVKEKAWYMVKECVKRGWLK</sequence>
<dbReference type="PANTHER" id="PTHR11012:SF55">
    <property type="entry name" value="BHLH DOMAIN-CONTAINING PROTEIN"/>
    <property type="match status" value="1"/>
</dbReference>
<accession>A0A6P7G4W8</accession>
<dbReference type="InParanoid" id="A0A6P7G4W8"/>
<dbReference type="Gene3D" id="3.90.1200.10">
    <property type="match status" value="1"/>
</dbReference>
<feature type="domain" description="CHK kinase-like" evidence="1">
    <location>
        <begin position="135"/>
        <end position="315"/>
    </location>
</feature>
<dbReference type="Pfam" id="PF02958">
    <property type="entry name" value="EcKL"/>
    <property type="match status" value="1"/>
</dbReference>
<reference evidence="2" key="1">
    <citation type="submission" date="2025-08" db="UniProtKB">
        <authorList>
            <consortium name="RefSeq"/>
        </authorList>
    </citation>
    <scope>IDENTIFICATION</scope>
</reference>
<dbReference type="InterPro" id="IPR015897">
    <property type="entry name" value="CHK_kinase-like"/>
</dbReference>
<dbReference type="RefSeq" id="XP_028140023.1">
    <property type="nucleotide sequence ID" value="XM_028284222.1"/>
</dbReference>
<evidence type="ECO:0000313" key="2">
    <source>
        <dbReference type="RefSeq" id="XP_028140023.1"/>
    </source>
</evidence>
<dbReference type="SMART" id="SM00587">
    <property type="entry name" value="CHK"/>
    <property type="match status" value="1"/>
</dbReference>
<dbReference type="AlphaFoldDB" id="A0A6P7G4W8"/>